<feature type="region of interest" description="Disordered" evidence="14">
    <location>
        <begin position="1"/>
        <end position="34"/>
    </location>
</feature>
<dbReference type="InterPro" id="IPR016130">
    <property type="entry name" value="Tyr_Pase_AS"/>
</dbReference>
<keyword evidence="9" id="KW-0378">Hydrolase</keyword>
<organism evidence="17 18">
    <name type="scientific">Meira miltonrushii</name>
    <dbReference type="NCBI Taxonomy" id="1280837"/>
    <lineage>
        <taxon>Eukaryota</taxon>
        <taxon>Fungi</taxon>
        <taxon>Dikarya</taxon>
        <taxon>Basidiomycota</taxon>
        <taxon>Ustilaginomycotina</taxon>
        <taxon>Exobasidiomycetes</taxon>
        <taxon>Exobasidiales</taxon>
        <taxon>Brachybasidiaceae</taxon>
        <taxon>Meira</taxon>
    </lineage>
</organism>
<keyword evidence="8" id="KW-0498">Mitosis</keyword>
<dbReference type="Gene3D" id="3.90.190.10">
    <property type="entry name" value="Protein tyrosine phosphatase superfamily"/>
    <property type="match status" value="2"/>
</dbReference>
<evidence type="ECO:0000256" key="7">
    <source>
        <dbReference type="ARBA" id="ARBA00022618"/>
    </source>
</evidence>
<dbReference type="PROSITE" id="PS50056">
    <property type="entry name" value="TYR_PHOSPHATASE_2"/>
    <property type="match status" value="1"/>
</dbReference>
<dbReference type="SUPFAM" id="SSF52799">
    <property type="entry name" value="(Phosphotyrosine protein) phosphatases II"/>
    <property type="match status" value="2"/>
</dbReference>
<dbReference type="InterPro" id="IPR050561">
    <property type="entry name" value="PTP"/>
</dbReference>
<evidence type="ECO:0000259" key="16">
    <source>
        <dbReference type="PROSITE" id="PS50056"/>
    </source>
</evidence>
<name>A0A316VLD4_9BASI</name>
<dbReference type="GO" id="GO:0004725">
    <property type="term" value="F:protein tyrosine phosphatase activity"/>
    <property type="evidence" value="ECO:0007669"/>
    <property type="project" value="UniProtKB-EC"/>
</dbReference>
<keyword evidence="6" id="KW-0597">Phosphoprotein</keyword>
<evidence type="ECO:0000256" key="5">
    <source>
        <dbReference type="ARBA" id="ARBA00022490"/>
    </source>
</evidence>
<dbReference type="PANTHER" id="PTHR23339">
    <property type="entry name" value="TYROSINE SPECIFIC PROTEIN PHOSPHATASE AND DUAL SPECIFICITY PROTEIN PHOSPHATASE"/>
    <property type="match status" value="1"/>
</dbReference>
<evidence type="ECO:0000256" key="3">
    <source>
        <dbReference type="ARBA" id="ARBA00007315"/>
    </source>
</evidence>
<dbReference type="InterPro" id="IPR020422">
    <property type="entry name" value="TYR_PHOSPHATASE_DUAL_dom"/>
</dbReference>
<feature type="region of interest" description="Disordered" evidence="14">
    <location>
        <begin position="502"/>
        <end position="600"/>
    </location>
</feature>
<evidence type="ECO:0000256" key="8">
    <source>
        <dbReference type="ARBA" id="ARBA00022776"/>
    </source>
</evidence>
<gene>
    <name evidence="17" type="ORF">FA14DRAFT_160009</name>
</gene>
<dbReference type="EMBL" id="KZ819602">
    <property type="protein sequence ID" value="PWN38439.1"/>
    <property type="molecule type" value="Genomic_DNA"/>
</dbReference>
<dbReference type="EC" id="3.1.3.48" evidence="4"/>
<feature type="compositionally biased region" description="Basic and acidic residues" evidence="14">
    <location>
        <begin position="544"/>
        <end position="557"/>
    </location>
</feature>
<comment type="subcellular location">
    <subcellularLocation>
        <location evidence="2">Cytoplasm</location>
    </subcellularLocation>
    <subcellularLocation>
        <location evidence="1">Nucleus</location>
    </subcellularLocation>
</comment>
<feature type="compositionally biased region" description="Polar residues" evidence="14">
    <location>
        <begin position="706"/>
        <end position="720"/>
    </location>
</feature>
<dbReference type="InterPro" id="IPR029021">
    <property type="entry name" value="Prot-tyrosine_phosphatase-like"/>
</dbReference>
<feature type="domain" description="Tyrosine specific protein phosphatases" evidence="16">
    <location>
        <begin position="396"/>
        <end position="461"/>
    </location>
</feature>
<dbReference type="Proteomes" id="UP000245771">
    <property type="component" value="Unassembled WGS sequence"/>
</dbReference>
<feature type="compositionally biased region" description="Low complexity" evidence="14">
    <location>
        <begin position="580"/>
        <end position="589"/>
    </location>
</feature>
<keyword evidence="12" id="KW-0469">Meiosis</keyword>
<feature type="compositionally biased region" description="Low complexity" evidence="14">
    <location>
        <begin position="960"/>
        <end position="971"/>
    </location>
</feature>
<feature type="compositionally biased region" description="Low complexity" evidence="14">
    <location>
        <begin position="763"/>
        <end position="772"/>
    </location>
</feature>
<feature type="compositionally biased region" description="Polar residues" evidence="14">
    <location>
        <begin position="1000"/>
        <end position="1010"/>
    </location>
</feature>
<evidence type="ECO:0000313" key="17">
    <source>
        <dbReference type="EMBL" id="PWN38439.1"/>
    </source>
</evidence>
<dbReference type="PROSITE" id="PS50054">
    <property type="entry name" value="TYR_PHOSPHATASE_DUAL"/>
    <property type="match status" value="1"/>
</dbReference>
<proteinExistence type="inferred from homology"/>
<dbReference type="InterPro" id="IPR003595">
    <property type="entry name" value="Tyr_Pase_cat"/>
</dbReference>
<dbReference type="GO" id="GO:0005816">
    <property type="term" value="C:spindle pole body"/>
    <property type="evidence" value="ECO:0007669"/>
    <property type="project" value="UniProtKB-ARBA"/>
</dbReference>
<feature type="compositionally biased region" description="Polar residues" evidence="14">
    <location>
        <begin position="921"/>
        <end position="959"/>
    </location>
</feature>
<dbReference type="CDD" id="cd14499">
    <property type="entry name" value="CDC14_C"/>
    <property type="match status" value="1"/>
</dbReference>
<feature type="region of interest" description="Disordered" evidence="14">
    <location>
        <begin position="646"/>
        <end position="1023"/>
    </location>
</feature>
<reference evidence="17 18" key="1">
    <citation type="journal article" date="2018" name="Mol. Biol. Evol.">
        <title>Broad Genomic Sampling Reveals a Smut Pathogenic Ancestry of the Fungal Clade Ustilaginomycotina.</title>
        <authorList>
            <person name="Kijpornyongpan T."/>
            <person name="Mondo S.J."/>
            <person name="Barry K."/>
            <person name="Sandor L."/>
            <person name="Lee J."/>
            <person name="Lipzen A."/>
            <person name="Pangilinan J."/>
            <person name="LaButti K."/>
            <person name="Hainaut M."/>
            <person name="Henrissat B."/>
            <person name="Grigoriev I.V."/>
            <person name="Spatafora J.W."/>
            <person name="Aime M.C."/>
        </authorList>
    </citation>
    <scope>NUCLEOTIDE SEQUENCE [LARGE SCALE GENOMIC DNA]</scope>
    <source>
        <strain evidence="17 18">MCA 3882</strain>
    </source>
</reference>
<dbReference type="InterPro" id="IPR044506">
    <property type="entry name" value="CDC14_C"/>
</dbReference>
<evidence type="ECO:0000256" key="12">
    <source>
        <dbReference type="ARBA" id="ARBA00023254"/>
    </source>
</evidence>
<accession>A0A316VLD4</accession>
<dbReference type="RefSeq" id="XP_025358741.1">
    <property type="nucleotide sequence ID" value="XM_025498491.1"/>
</dbReference>
<evidence type="ECO:0000256" key="10">
    <source>
        <dbReference type="ARBA" id="ARBA00022912"/>
    </source>
</evidence>
<dbReference type="GO" id="GO:0000278">
    <property type="term" value="P:mitotic cell cycle"/>
    <property type="evidence" value="ECO:0007669"/>
    <property type="project" value="UniProtKB-ARBA"/>
</dbReference>
<dbReference type="OrthoDB" id="5632at2759"/>
<keyword evidence="18" id="KW-1185">Reference proteome</keyword>
<dbReference type="SMART" id="SM00404">
    <property type="entry name" value="PTPc_motif"/>
    <property type="match status" value="1"/>
</dbReference>
<dbReference type="GO" id="GO:0005737">
    <property type="term" value="C:cytoplasm"/>
    <property type="evidence" value="ECO:0007669"/>
    <property type="project" value="UniProtKB-SubCell"/>
</dbReference>
<feature type="compositionally biased region" description="Polar residues" evidence="14">
    <location>
        <begin position="677"/>
        <end position="686"/>
    </location>
</feature>
<evidence type="ECO:0000256" key="13">
    <source>
        <dbReference type="ARBA" id="ARBA00023306"/>
    </source>
</evidence>
<protein>
    <recommendedName>
        <fullName evidence="4">protein-tyrosine-phosphatase</fullName>
        <ecNumber evidence="4">3.1.3.48</ecNumber>
    </recommendedName>
</protein>
<keyword evidence="13" id="KW-0131">Cell cycle</keyword>
<feature type="compositionally biased region" description="Polar residues" evidence="14">
    <location>
        <begin position="739"/>
        <end position="751"/>
    </location>
</feature>
<dbReference type="STRING" id="1280837.A0A316VLD4"/>
<keyword evidence="11" id="KW-0539">Nucleus</keyword>
<evidence type="ECO:0000256" key="11">
    <source>
        <dbReference type="ARBA" id="ARBA00023242"/>
    </source>
</evidence>
<evidence type="ECO:0000256" key="2">
    <source>
        <dbReference type="ARBA" id="ARBA00004496"/>
    </source>
</evidence>
<dbReference type="SMART" id="SM00195">
    <property type="entry name" value="DSPc"/>
    <property type="match status" value="1"/>
</dbReference>
<evidence type="ECO:0000259" key="15">
    <source>
        <dbReference type="PROSITE" id="PS50054"/>
    </source>
</evidence>
<evidence type="ECO:0000256" key="1">
    <source>
        <dbReference type="ARBA" id="ARBA00004123"/>
    </source>
</evidence>
<evidence type="ECO:0000256" key="6">
    <source>
        <dbReference type="ARBA" id="ARBA00022553"/>
    </source>
</evidence>
<dbReference type="PROSITE" id="PS00383">
    <property type="entry name" value="TYR_PHOSPHATASE_1"/>
    <property type="match status" value="1"/>
</dbReference>
<dbReference type="GeneID" id="37020272"/>
<sequence length="1147" mass="123937">MSTFKNEVTGVIAPPPDDSDFLESENEQDDGQSFIDGQQDLSEMEAELAAVATPVQSQATSVGRPLHPMPAGKIMQMTHNFSFTYFKHPAPRADILNRDGGREAAGLPLNPSSSARFTTKVNHDGTTHSEPLPASAIAPHISAEANVHWFCVDSELVYLSFFEDWGPLNVAMFYRFCLHLHHLINSAQEESTASAVEAARDLHLILYTTNNPKNKANAALLAAMYAMVCGDVSPADAFHPISTLELMPFRDAGYGRADYYLTIQDILYGVHRAIQERLLDLMTFDLEEYETYEQVQNGDWNWITPNIIAFASPNDKEYVAELRQNNGSGRPVTPGLRRPLNSTFLRTVQYFKSHNVKLVVRLNNPLYDSRVFEREGIEHVDMYFDDGSNPCEEIVRSFIARADEIISKGGAIAVHCKAGLGRTGVLIGAYLAYRHGFSAGESIGFMRIMRPGCVVGPQQHFMYQQVPDWIRWREQDDANTRLEEALQKQKVELLGKRRYVESTVSDSSSGEEGATEAEIEASLGDENQRKNKKQRMYIAAPSTPKREEEKSRDDTIRLAKPTPCVGQPRKSPSPTRKRAAQAQAPATVARMGGNGTLAGSRGRIVSADSIRSSAASSRSLELDTQINTAPIRSDFEVNVDVHLQVNTGEKPTAETTTIEEIRPPSQPSRVLDAAQKFDSQSSLDEAQSQEKRSLSPSRSDKKYLKTNVSPSNNKQSQAQPASIDDGLFVEGWQSPEPPSSFSQRLVNSSPKRSPVKEEPSPGTPTSPSTPTGVQRASPHIRERFGLREAGSNQNTPRSRKEALNGTAVASASGKPSSSGSTESISSNGSVTSRDAMGSSDDLTPSLQPGPLEKIIRSESQQINAAPVIPPSASITAALSSPSKPQPSRVVPSSRRPISRTTSNSSAASSSSQKAGRPISRPVSSMATTRKPSNNTQHNNGVRPGTSTSQSNTATTVQRHASSAANSAGRVAAARERLAQKEAANADLGHRTSVKRPREQGNPQSVTQNGSARAPSRAGHPVIANGTQATHRPALATAPSSAVNGGVRQTSNGGVPRFAMSTAASAAKAAAAAPTNKIQTNTVQSITATNANGPTTNRFATYSRAGPNYSHLNHTTAAQSAHAATLNRLHGRNVHRRRSSMGEADIIM</sequence>
<dbReference type="Pfam" id="PF22785">
    <property type="entry name" value="Tc-R-P"/>
    <property type="match status" value="1"/>
</dbReference>
<feature type="compositionally biased region" description="Acidic residues" evidence="14">
    <location>
        <begin position="17"/>
        <end position="30"/>
    </location>
</feature>
<feature type="compositionally biased region" description="Low complexity" evidence="14">
    <location>
        <begin position="879"/>
        <end position="911"/>
    </location>
</feature>
<feature type="compositionally biased region" description="Polar residues" evidence="14">
    <location>
        <begin position="646"/>
        <end position="658"/>
    </location>
</feature>
<evidence type="ECO:0000256" key="4">
    <source>
        <dbReference type="ARBA" id="ARBA00013064"/>
    </source>
</evidence>
<comment type="similarity">
    <text evidence="3">Belongs to the protein-tyrosine phosphatase family. Non-receptor class CDC14 subfamily.</text>
</comment>
<keyword evidence="7" id="KW-0132">Cell division</keyword>
<dbReference type="GO" id="GO:0051321">
    <property type="term" value="P:meiotic cell cycle"/>
    <property type="evidence" value="ECO:0007669"/>
    <property type="project" value="UniProtKB-KW"/>
</dbReference>
<dbReference type="FunFam" id="3.90.190.10:FF:000038">
    <property type="entry name" value="Tyrosine-protein phosphatase CDC14"/>
    <property type="match status" value="1"/>
</dbReference>
<evidence type="ECO:0000313" key="18">
    <source>
        <dbReference type="Proteomes" id="UP000245771"/>
    </source>
</evidence>
<dbReference type="Pfam" id="PF14671">
    <property type="entry name" value="DSPn"/>
    <property type="match status" value="1"/>
</dbReference>
<keyword evidence="10" id="KW-0904">Protein phosphatase</keyword>
<feature type="compositionally biased region" description="Low complexity" evidence="14">
    <location>
        <begin position="810"/>
        <end position="832"/>
    </location>
</feature>
<evidence type="ECO:0000256" key="14">
    <source>
        <dbReference type="SAM" id="MobiDB-lite"/>
    </source>
</evidence>
<dbReference type="GO" id="GO:0033554">
    <property type="term" value="P:cellular response to stress"/>
    <property type="evidence" value="ECO:0007669"/>
    <property type="project" value="UniProtKB-ARBA"/>
</dbReference>
<dbReference type="GO" id="GO:0032954">
    <property type="term" value="P:regulation of cytokinetic process"/>
    <property type="evidence" value="ECO:0007669"/>
    <property type="project" value="UniProtKB-ARBA"/>
</dbReference>
<dbReference type="InterPro" id="IPR029260">
    <property type="entry name" value="DSPn"/>
</dbReference>
<dbReference type="InParanoid" id="A0A316VLD4"/>
<evidence type="ECO:0000256" key="9">
    <source>
        <dbReference type="ARBA" id="ARBA00022801"/>
    </source>
</evidence>
<dbReference type="CDD" id="cd17657">
    <property type="entry name" value="CDC14_N"/>
    <property type="match status" value="1"/>
</dbReference>
<dbReference type="GO" id="GO:0007096">
    <property type="term" value="P:regulation of exit from mitosis"/>
    <property type="evidence" value="ECO:0007669"/>
    <property type="project" value="UniProtKB-ARBA"/>
</dbReference>
<dbReference type="AlphaFoldDB" id="A0A316VLD4"/>
<dbReference type="GO" id="GO:0051301">
    <property type="term" value="P:cell division"/>
    <property type="evidence" value="ECO:0007669"/>
    <property type="project" value="UniProtKB-KW"/>
</dbReference>
<feature type="compositionally biased region" description="Basic and acidic residues" evidence="14">
    <location>
        <begin position="688"/>
        <end position="703"/>
    </location>
</feature>
<dbReference type="InterPro" id="IPR000387">
    <property type="entry name" value="Tyr_Pase_dom"/>
</dbReference>
<dbReference type="GO" id="GO:0005730">
    <property type="term" value="C:nucleolus"/>
    <property type="evidence" value="ECO:0007669"/>
    <property type="project" value="UniProtKB-ARBA"/>
</dbReference>
<feature type="domain" description="Tyrosine-protein phosphatase" evidence="15">
    <location>
        <begin position="326"/>
        <end position="474"/>
    </location>
</feature>
<keyword evidence="5" id="KW-0963">Cytoplasm</keyword>